<keyword evidence="7" id="KW-0539">Nucleus</keyword>
<protein>
    <recommendedName>
        <fullName evidence="10">CCHC-type domain-containing protein</fullName>
    </recommendedName>
</protein>
<keyword evidence="12" id="KW-1185">Reference proteome</keyword>
<proteinExistence type="predicted"/>
<keyword evidence="6" id="KW-0862">Zinc</keyword>
<evidence type="ECO:0000256" key="4">
    <source>
        <dbReference type="ARBA" id="ARBA00022737"/>
    </source>
</evidence>
<gene>
    <name evidence="11" type="ORF">MVEN_01865600</name>
</gene>
<organism evidence="11 12">
    <name type="scientific">Mycena venus</name>
    <dbReference type="NCBI Taxonomy" id="2733690"/>
    <lineage>
        <taxon>Eukaryota</taxon>
        <taxon>Fungi</taxon>
        <taxon>Dikarya</taxon>
        <taxon>Basidiomycota</taxon>
        <taxon>Agaricomycotina</taxon>
        <taxon>Agaricomycetes</taxon>
        <taxon>Agaricomycetidae</taxon>
        <taxon>Agaricales</taxon>
        <taxon>Marasmiineae</taxon>
        <taxon>Mycenaceae</taxon>
        <taxon>Mycena</taxon>
    </lineage>
</organism>
<name>A0A8H6XGX7_9AGAR</name>
<evidence type="ECO:0000256" key="9">
    <source>
        <dbReference type="SAM" id="MobiDB-lite"/>
    </source>
</evidence>
<dbReference type="Pfam" id="PF00098">
    <property type="entry name" value="zf-CCHC"/>
    <property type="match status" value="2"/>
</dbReference>
<evidence type="ECO:0000256" key="2">
    <source>
        <dbReference type="ARBA" id="ARBA00022664"/>
    </source>
</evidence>
<dbReference type="EMBL" id="JACAZI010000018">
    <property type="protein sequence ID" value="KAF7341295.1"/>
    <property type="molecule type" value="Genomic_DNA"/>
</dbReference>
<dbReference type="GO" id="GO:0071036">
    <property type="term" value="P:nuclear polyadenylation-dependent snoRNA catabolic process"/>
    <property type="evidence" value="ECO:0007669"/>
    <property type="project" value="TreeGrafter"/>
</dbReference>
<accession>A0A8H6XGX7</accession>
<evidence type="ECO:0000256" key="5">
    <source>
        <dbReference type="ARBA" id="ARBA00022771"/>
    </source>
</evidence>
<evidence type="ECO:0000259" key="10">
    <source>
        <dbReference type="PROSITE" id="PS50158"/>
    </source>
</evidence>
<dbReference type="OrthoDB" id="3054348at2759"/>
<dbReference type="InterPro" id="IPR025836">
    <property type="entry name" value="Zn_knuckle_CX2CX4HX4C"/>
</dbReference>
<feature type="domain" description="CCHC-type" evidence="10">
    <location>
        <begin position="60"/>
        <end position="75"/>
    </location>
</feature>
<dbReference type="SUPFAM" id="SSF57756">
    <property type="entry name" value="Retrovirus zinc finger-like domains"/>
    <property type="match status" value="2"/>
</dbReference>
<dbReference type="PANTHER" id="PTHR46543">
    <property type="entry name" value="ZINC FINGER CCHC DOMAIN-CONTAINING PROTEIN 7"/>
    <property type="match status" value="1"/>
</dbReference>
<keyword evidence="3" id="KW-0479">Metal-binding</keyword>
<dbReference type="GO" id="GO:0071031">
    <property type="term" value="P:nuclear mRNA surveillance of mRNA 3'-end processing"/>
    <property type="evidence" value="ECO:0007669"/>
    <property type="project" value="TreeGrafter"/>
</dbReference>
<keyword evidence="4" id="KW-0677">Repeat</keyword>
<keyword evidence="5 8" id="KW-0863">Zinc-finger</keyword>
<dbReference type="PANTHER" id="PTHR46543:SF1">
    <property type="entry name" value="ZINC FINGER CCHC DOMAIN-CONTAINING PROTEIN 7"/>
    <property type="match status" value="1"/>
</dbReference>
<dbReference type="GO" id="GO:0003723">
    <property type="term" value="F:RNA binding"/>
    <property type="evidence" value="ECO:0007669"/>
    <property type="project" value="TreeGrafter"/>
</dbReference>
<dbReference type="Proteomes" id="UP000620124">
    <property type="component" value="Unassembled WGS sequence"/>
</dbReference>
<evidence type="ECO:0000256" key="6">
    <source>
        <dbReference type="ARBA" id="ARBA00022833"/>
    </source>
</evidence>
<dbReference type="SMART" id="SM00343">
    <property type="entry name" value="ZnF_C2HC"/>
    <property type="match status" value="4"/>
</dbReference>
<dbReference type="GO" id="GO:0071038">
    <property type="term" value="P:TRAMP-dependent tRNA surveillance pathway"/>
    <property type="evidence" value="ECO:0007669"/>
    <property type="project" value="TreeGrafter"/>
</dbReference>
<evidence type="ECO:0000313" key="12">
    <source>
        <dbReference type="Proteomes" id="UP000620124"/>
    </source>
</evidence>
<feature type="domain" description="CCHC-type" evidence="10">
    <location>
        <begin position="128"/>
        <end position="143"/>
    </location>
</feature>
<evidence type="ECO:0000256" key="1">
    <source>
        <dbReference type="ARBA" id="ARBA00004123"/>
    </source>
</evidence>
<dbReference type="GO" id="GO:0031499">
    <property type="term" value="C:TRAMP complex"/>
    <property type="evidence" value="ECO:0007669"/>
    <property type="project" value="TreeGrafter"/>
</dbReference>
<dbReference type="InterPro" id="IPR001878">
    <property type="entry name" value="Znf_CCHC"/>
</dbReference>
<keyword evidence="2" id="KW-0507">mRNA processing</keyword>
<dbReference type="InterPro" id="IPR051644">
    <property type="entry name" value="TRAMP_AT-DNA-binding"/>
</dbReference>
<sequence>MLSSLLRVRPATPSAAFAIRRLALPALRGVSLRSYSDAAPATGEKRTSSTPPAKRFMKFCLNCRREGHLRNQCTEPVICVACGVEGHQRRDCPAPDPARIEALKTAPVKCFRCGVEGHKIGACPQPPKCFHCGVEGHIQKDCPTNPRRAKAQAKAAPSPSPEAEVSAAAVEATVAA</sequence>
<feature type="domain" description="CCHC-type" evidence="10">
    <location>
        <begin position="79"/>
        <end position="93"/>
    </location>
</feature>
<dbReference type="PROSITE" id="PS50158">
    <property type="entry name" value="ZF_CCHC"/>
    <property type="match status" value="4"/>
</dbReference>
<dbReference type="GO" id="GO:0006397">
    <property type="term" value="P:mRNA processing"/>
    <property type="evidence" value="ECO:0007669"/>
    <property type="project" value="UniProtKB-KW"/>
</dbReference>
<dbReference type="Pfam" id="PF14392">
    <property type="entry name" value="zf-CCHC_4"/>
    <property type="match status" value="2"/>
</dbReference>
<dbReference type="GO" id="GO:0071039">
    <property type="term" value="P:nuclear polyadenylation-dependent CUT catabolic process"/>
    <property type="evidence" value="ECO:0007669"/>
    <property type="project" value="TreeGrafter"/>
</dbReference>
<dbReference type="AlphaFoldDB" id="A0A8H6XGX7"/>
<dbReference type="GO" id="GO:0008270">
    <property type="term" value="F:zinc ion binding"/>
    <property type="evidence" value="ECO:0007669"/>
    <property type="project" value="UniProtKB-KW"/>
</dbReference>
<evidence type="ECO:0000256" key="3">
    <source>
        <dbReference type="ARBA" id="ARBA00022723"/>
    </source>
</evidence>
<dbReference type="Gene3D" id="4.10.60.10">
    <property type="entry name" value="Zinc finger, CCHC-type"/>
    <property type="match status" value="2"/>
</dbReference>
<feature type="domain" description="CCHC-type" evidence="10">
    <location>
        <begin position="109"/>
        <end position="125"/>
    </location>
</feature>
<dbReference type="InterPro" id="IPR036875">
    <property type="entry name" value="Znf_CCHC_sf"/>
</dbReference>
<dbReference type="GO" id="GO:0071035">
    <property type="term" value="P:nuclear polyadenylation-dependent rRNA catabolic process"/>
    <property type="evidence" value="ECO:0007669"/>
    <property type="project" value="TreeGrafter"/>
</dbReference>
<evidence type="ECO:0000256" key="8">
    <source>
        <dbReference type="PROSITE-ProRule" id="PRU00047"/>
    </source>
</evidence>
<dbReference type="GO" id="GO:0071037">
    <property type="term" value="P:nuclear polyadenylation-dependent snRNA catabolic process"/>
    <property type="evidence" value="ECO:0007669"/>
    <property type="project" value="TreeGrafter"/>
</dbReference>
<feature type="region of interest" description="Disordered" evidence="9">
    <location>
        <begin position="143"/>
        <end position="170"/>
    </location>
</feature>
<reference evidence="11" key="1">
    <citation type="submission" date="2020-05" db="EMBL/GenBank/DDBJ databases">
        <title>Mycena genomes resolve the evolution of fungal bioluminescence.</title>
        <authorList>
            <person name="Tsai I.J."/>
        </authorList>
    </citation>
    <scope>NUCLEOTIDE SEQUENCE</scope>
    <source>
        <strain evidence="11">CCC161011</strain>
    </source>
</reference>
<evidence type="ECO:0000256" key="7">
    <source>
        <dbReference type="ARBA" id="ARBA00023242"/>
    </source>
</evidence>
<feature type="compositionally biased region" description="Low complexity" evidence="9">
    <location>
        <begin position="152"/>
        <end position="170"/>
    </location>
</feature>
<comment type="caution">
    <text evidence="11">The sequence shown here is derived from an EMBL/GenBank/DDBJ whole genome shotgun (WGS) entry which is preliminary data.</text>
</comment>
<evidence type="ECO:0000313" key="11">
    <source>
        <dbReference type="EMBL" id="KAF7341295.1"/>
    </source>
</evidence>
<comment type="subcellular location">
    <subcellularLocation>
        <location evidence="1">Nucleus</location>
    </subcellularLocation>
</comment>